<feature type="domain" description="L-tryptophan decarboxylase PsiD-like" evidence="3">
    <location>
        <begin position="159"/>
        <end position="293"/>
    </location>
</feature>
<dbReference type="InterPro" id="IPR022237">
    <property type="entry name" value="PsiD-like"/>
</dbReference>
<dbReference type="EMBL" id="JANIEX010000285">
    <property type="protein sequence ID" value="KAJ3569484.1"/>
    <property type="molecule type" value="Genomic_DNA"/>
</dbReference>
<dbReference type="GO" id="GO:0005739">
    <property type="term" value="C:mitochondrion"/>
    <property type="evidence" value="ECO:0007669"/>
    <property type="project" value="TreeGrafter"/>
</dbReference>
<dbReference type="Pfam" id="PF02666">
    <property type="entry name" value="PS_Dcarbxylase"/>
    <property type="match status" value="1"/>
</dbReference>
<evidence type="ECO:0000256" key="1">
    <source>
        <dbReference type="ARBA" id="ARBA00022793"/>
    </source>
</evidence>
<keyword evidence="2" id="KW-0456">Lyase</keyword>
<comment type="caution">
    <text evidence="4">The sequence shown here is derived from an EMBL/GenBank/DDBJ whole genome shotgun (WGS) entry which is preliminary data.</text>
</comment>
<evidence type="ECO:0000259" key="3">
    <source>
        <dbReference type="Pfam" id="PF12588"/>
    </source>
</evidence>
<evidence type="ECO:0000313" key="5">
    <source>
        <dbReference type="Proteomes" id="UP001213000"/>
    </source>
</evidence>
<proteinExistence type="predicted"/>
<keyword evidence="1" id="KW-0210">Decarboxylase</keyword>
<organism evidence="4 5">
    <name type="scientific">Leucocoprinus birnbaumii</name>
    <dbReference type="NCBI Taxonomy" id="56174"/>
    <lineage>
        <taxon>Eukaryota</taxon>
        <taxon>Fungi</taxon>
        <taxon>Dikarya</taxon>
        <taxon>Basidiomycota</taxon>
        <taxon>Agaricomycotina</taxon>
        <taxon>Agaricomycetes</taxon>
        <taxon>Agaricomycetidae</taxon>
        <taxon>Agaricales</taxon>
        <taxon>Agaricineae</taxon>
        <taxon>Agaricaceae</taxon>
        <taxon>Leucocoprinus</taxon>
    </lineage>
</organism>
<protein>
    <recommendedName>
        <fullName evidence="3">L-tryptophan decarboxylase PsiD-like domain-containing protein</fullName>
    </recommendedName>
</protein>
<dbReference type="Proteomes" id="UP001213000">
    <property type="component" value="Unassembled WGS sequence"/>
</dbReference>
<dbReference type="PANTHER" id="PTHR10067">
    <property type="entry name" value="PHOSPHATIDYLSERINE DECARBOXYLASE"/>
    <property type="match status" value="1"/>
</dbReference>
<dbReference type="InterPro" id="IPR003817">
    <property type="entry name" value="PS_Dcarbxylase"/>
</dbReference>
<evidence type="ECO:0000313" key="4">
    <source>
        <dbReference type="EMBL" id="KAJ3569484.1"/>
    </source>
</evidence>
<reference evidence="4" key="1">
    <citation type="submission" date="2022-07" db="EMBL/GenBank/DDBJ databases">
        <title>Genome Sequence of Leucocoprinus birnbaumii.</title>
        <authorList>
            <person name="Buettner E."/>
        </authorList>
    </citation>
    <scope>NUCLEOTIDE SEQUENCE</scope>
    <source>
        <strain evidence="4">VT141</strain>
    </source>
</reference>
<dbReference type="GO" id="GO:0006646">
    <property type="term" value="P:phosphatidylethanolamine biosynthetic process"/>
    <property type="evidence" value="ECO:0007669"/>
    <property type="project" value="TreeGrafter"/>
</dbReference>
<dbReference type="PANTHER" id="PTHR10067:SF9">
    <property type="entry name" value="PHOSPHATIDYLSERINE DECARBOXYLASE FAMILY PROTEIN (AFU_ORTHOLOGUE AFUA_7G01730)"/>
    <property type="match status" value="1"/>
</dbReference>
<accession>A0AAD5VV19</accession>
<sequence length="551" mass="60795">MPIITPHNSTAASITLKRPSGPDMTIVKGADSTHAANGDCNVRATGFPSKTLLSIGTNDGAANLFVTLTATTVSVFTAENKLSSKLTVEREDEVNTNQPVTGGAGGNYIIETTESPSRKNCKLIVTKDVQTKASIFAQTPAERFAFANQDRVKRTNPLHPVIQEFQDAIESDPELLVGFTLMFDQIPYTKQYELDYLKSGPQVRDYHMMLARLNDALTTVPRFGVSASFPMTAIFGWPMCTQAGFNMFMNSKVNKKLHNILKTWTQFLESPDSRSSLTKADGGWFSPAAAKAMPNFAETYECDPNEEYYGFPSFDAFFTRKFREGVRPVDGPDDPNVITNACESEPFRVHYGIKEVDQFWLKGQPYSLRHMLNNDSLTPQFVGGTIFQSYLSGNMYHRWHSPIDGRIVKVEPVLGTYFAISPAVGFTSSSDPAKDRVKNGYSEGFMANVAARLIIFIQGDNPDIGLMAFIAIGMVEVSSCEPTVKVGDRVRKGDQLGIFHFGGSTYCMVFRPETKIEFTQEVWNATDSGTTPGETAILLNKRVGVVKPRGV</sequence>
<keyword evidence="5" id="KW-1185">Reference proteome</keyword>
<dbReference type="Pfam" id="PF12588">
    <property type="entry name" value="PSDC"/>
    <property type="match status" value="1"/>
</dbReference>
<dbReference type="GO" id="GO:0004609">
    <property type="term" value="F:phosphatidylserine decarboxylase activity"/>
    <property type="evidence" value="ECO:0007669"/>
    <property type="project" value="InterPro"/>
</dbReference>
<dbReference type="AlphaFoldDB" id="A0AAD5VV19"/>
<gene>
    <name evidence="4" type="ORF">NP233_g5016</name>
</gene>
<evidence type="ECO:0000256" key="2">
    <source>
        <dbReference type="ARBA" id="ARBA00023239"/>
    </source>
</evidence>
<name>A0AAD5VV19_9AGAR</name>